<dbReference type="VEuPathDB" id="FungiDB:CC1G_02154"/>
<evidence type="ECO:0000256" key="1">
    <source>
        <dbReference type="SAM" id="MobiDB-lite"/>
    </source>
</evidence>
<dbReference type="HOGENOM" id="CLU_1570557_0_0_1"/>
<evidence type="ECO:0000313" key="4">
    <source>
        <dbReference type="Proteomes" id="UP000001861"/>
    </source>
</evidence>
<feature type="region of interest" description="Disordered" evidence="1">
    <location>
        <begin position="84"/>
        <end position="145"/>
    </location>
</feature>
<keyword evidence="2" id="KW-0472">Membrane</keyword>
<evidence type="ECO:0000313" key="3">
    <source>
        <dbReference type="EMBL" id="EAU87395.2"/>
    </source>
</evidence>
<dbReference type="KEGG" id="cci:CC1G_02154"/>
<organism evidence="3 4">
    <name type="scientific">Coprinopsis cinerea (strain Okayama-7 / 130 / ATCC MYA-4618 / FGSC 9003)</name>
    <name type="common">Inky cap fungus</name>
    <name type="synonym">Hormographiella aspergillata</name>
    <dbReference type="NCBI Taxonomy" id="240176"/>
    <lineage>
        <taxon>Eukaryota</taxon>
        <taxon>Fungi</taxon>
        <taxon>Dikarya</taxon>
        <taxon>Basidiomycota</taxon>
        <taxon>Agaricomycotina</taxon>
        <taxon>Agaricomycetes</taxon>
        <taxon>Agaricomycetidae</taxon>
        <taxon>Agaricales</taxon>
        <taxon>Agaricineae</taxon>
        <taxon>Psathyrellaceae</taxon>
        <taxon>Coprinopsis</taxon>
    </lineage>
</organism>
<dbReference type="InParanoid" id="A8NKD6"/>
<dbReference type="RefSeq" id="XP_001834418.2">
    <property type="nucleotide sequence ID" value="XM_001834366.2"/>
</dbReference>
<reference evidence="3 4" key="1">
    <citation type="journal article" date="2010" name="Proc. Natl. Acad. Sci. U.S.A.">
        <title>Insights into evolution of multicellular fungi from the assembled chromosomes of the mushroom Coprinopsis cinerea (Coprinus cinereus).</title>
        <authorList>
            <person name="Stajich J.E."/>
            <person name="Wilke S.K."/>
            <person name="Ahren D."/>
            <person name="Au C.H."/>
            <person name="Birren B.W."/>
            <person name="Borodovsky M."/>
            <person name="Burns C."/>
            <person name="Canback B."/>
            <person name="Casselton L.A."/>
            <person name="Cheng C.K."/>
            <person name="Deng J."/>
            <person name="Dietrich F.S."/>
            <person name="Fargo D.C."/>
            <person name="Farman M.L."/>
            <person name="Gathman A.C."/>
            <person name="Goldberg J."/>
            <person name="Guigo R."/>
            <person name="Hoegger P.J."/>
            <person name="Hooker J.B."/>
            <person name="Huggins A."/>
            <person name="James T.Y."/>
            <person name="Kamada T."/>
            <person name="Kilaru S."/>
            <person name="Kodira C."/>
            <person name="Kues U."/>
            <person name="Kupfer D."/>
            <person name="Kwan H.S."/>
            <person name="Lomsadze A."/>
            <person name="Li W."/>
            <person name="Lilly W.W."/>
            <person name="Ma L.J."/>
            <person name="Mackey A.J."/>
            <person name="Manning G."/>
            <person name="Martin F."/>
            <person name="Muraguchi H."/>
            <person name="Natvig D.O."/>
            <person name="Palmerini H."/>
            <person name="Ramesh M.A."/>
            <person name="Rehmeyer C.J."/>
            <person name="Roe B.A."/>
            <person name="Shenoy N."/>
            <person name="Stanke M."/>
            <person name="Ter-Hovhannisyan V."/>
            <person name="Tunlid A."/>
            <person name="Velagapudi R."/>
            <person name="Vision T.J."/>
            <person name="Zeng Q."/>
            <person name="Zolan M.E."/>
            <person name="Pukkila P.J."/>
        </authorList>
    </citation>
    <scope>NUCLEOTIDE SEQUENCE [LARGE SCALE GENOMIC DNA]</scope>
    <source>
        <strain evidence="4">Okayama-7 / 130 / ATCC MYA-4618 / FGSC 9003</strain>
    </source>
</reference>
<keyword evidence="2" id="KW-1133">Transmembrane helix</keyword>
<feature type="compositionally biased region" description="Polar residues" evidence="1">
    <location>
        <begin position="95"/>
        <end position="107"/>
    </location>
</feature>
<keyword evidence="4" id="KW-1185">Reference proteome</keyword>
<protein>
    <submittedName>
        <fullName evidence="3">Uncharacterized protein</fullName>
    </submittedName>
</protein>
<feature type="transmembrane region" description="Helical" evidence="2">
    <location>
        <begin position="150"/>
        <end position="169"/>
    </location>
</feature>
<dbReference type="AlphaFoldDB" id="A8NKD6"/>
<sequence length="170" mass="18613">MTLTITGAITGNAVVTGGIMWKEADSNDPNRDKPNKVLAYKDDLGRVFYTREDARRQNEHRRLVICGNITSGVHGKVIEEVWVDDPSSAPEHSSLDNTHPSKSTTTAVVPESGKETLSGNGSHSEDDETSDKEIANPKTSGERSATASSPLYYCVAIWLGISLAIWRWLR</sequence>
<name>A8NKD6_COPC7</name>
<comment type="caution">
    <text evidence="3">The sequence shown here is derived from an EMBL/GenBank/DDBJ whole genome shotgun (WGS) entry which is preliminary data.</text>
</comment>
<dbReference type="Proteomes" id="UP000001861">
    <property type="component" value="Unassembled WGS sequence"/>
</dbReference>
<dbReference type="EMBL" id="AACS02000010">
    <property type="protein sequence ID" value="EAU87395.2"/>
    <property type="molecule type" value="Genomic_DNA"/>
</dbReference>
<keyword evidence="2" id="KW-0812">Transmembrane</keyword>
<proteinExistence type="predicted"/>
<gene>
    <name evidence="3" type="ORF">CC1G_02154</name>
</gene>
<accession>A8NKD6</accession>
<dbReference type="GeneID" id="6010932"/>
<evidence type="ECO:0000256" key="2">
    <source>
        <dbReference type="SAM" id="Phobius"/>
    </source>
</evidence>